<dbReference type="InterPro" id="IPR014284">
    <property type="entry name" value="RNA_pol_sigma-70_dom"/>
</dbReference>
<evidence type="ECO:0000313" key="7">
    <source>
        <dbReference type="Proteomes" id="UP000245793"/>
    </source>
</evidence>
<dbReference type="InterPro" id="IPR007630">
    <property type="entry name" value="RNA_pol_sigma70_r4"/>
</dbReference>
<keyword evidence="2" id="KW-0731">Sigma factor</keyword>
<keyword evidence="1" id="KW-0805">Transcription regulation</keyword>
<protein>
    <submittedName>
        <fullName evidence="6">RNA polymerase sigma factor (Sigma-70 family)</fullName>
    </submittedName>
</protein>
<dbReference type="PANTHER" id="PTHR30385">
    <property type="entry name" value="SIGMA FACTOR F FLAGELLAR"/>
    <property type="match status" value="1"/>
</dbReference>
<evidence type="ECO:0000259" key="5">
    <source>
        <dbReference type="Pfam" id="PF04545"/>
    </source>
</evidence>
<dbReference type="AlphaFoldDB" id="A0A2U1E6Z7"/>
<dbReference type="InterPro" id="IPR013325">
    <property type="entry name" value="RNA_pol_sigma_r2"/>
</dbReference>
<dbReference type="GO" id="GO:0016987">
    <property type="term" value="F:sigma factor activity"/>
    <property type="evidence" value="ECO:0007669"/>
    <property type="project" value="UniProtKB-KW"/>
</dbReference>
<dbReference type="EMBL" id="QEKV01000001">
    <property type="protein sequence ID" value="PVY95632.1"/>
    <property type="molecule type" value="Genomic_DNA"/>
</dbReference>
<dbReference type="GO" id="GO:0003677">
    <property type="term" value="F:DNA binding"/>
    <property type="evidence" value="ECO:0007669"/>
    <property type="project" value="UniProtKB-KW"/>
</dbReference>
<gene>
    <name evidence="6" type="ORF">C7381_101158</name>
</gene>
<evidence type="ECO:0000256" key="1">
    <source>
        <dbReference type="ARBA" id="ARBA00023015"/>
    </source>
</evidence>
<evidence type="ECO:0000256" key="3">
    <source>
        <dbReference type="ARBA" id="ARBA00023125"/>
    </source>
</evidence>
<name>A0A2U1E6Z7_9FIRM</name>
<dbReference type="Gene3D" id="1.20.140.160">
    <property type="match status" value="1"/>
</dbReference>
<dbReference type="NCBIfam" id="TIGR02937">
    <property type="entry name" value="sigma70-ECF"/>
    <property type="match status" value="1"/>
</dbReference>
<dbReference type="SUPFAM" id="SSF88946">
    <property type="entry name" value="Sigma2 domain of RNA polymerase sigma factors"/>
    <property type="match status" value="1"/>
</dbReference>
<accession>A0A2U1E6Z7</accession>
<dbReference type="Pfam" id="PF04545">
    <property type="entry name" value="Sigma70_r4"/>
    <property type="match status" value="1"/>
</dbReference>
<proteinExistence type="predicted"/>
<evidence type="ECO:0000256" key="4">
    <source>
        <dbReference type="ARBA" id="ARBA00023163"/>
    </source>
</evidence>
<keyword evidence="4" id="KW-0804">Transcription</keyword>
<dbReference type="RefSeq" id="WP_116479552.1">
    <property type="nucleotide sequence ID" value="NZ_QEKV01000001.1"/>
</dbReference>
<dbReference type="PANTHER" id="PTHR30385:SF4">
    <property type="entry name" value="RNA POLYMERASE SIGMA-E FACTOR"/>
    <property type="match status" value="1"/>
</dbReference>
<keyword evidence="7" id="KW-1185">Reference proteome</keyword>
<dbReference type="SUPFAM" id="SSF88659">
    <property type="entry name" value="Sigma3 and sigma4 domains of RNA polymerase sigma factors"/>
    <property type="match status" value="1"/>
</dbReference>
<evidence type="ECO:0000313" key="6">
    <source>
        <dbReference type="EMBL" id="PVY95632.1"/>
    </source>
</evidence>
<sequence>MIFETDEQIINQFMPLIISNIKLYANYPHLYEDLIEDGKEEILRALKEFDEEDGAKLPWFLKVRLRTFFRNKQKYEKRRMHGDVDIEPCGYDPYVEKEQKILVEQLLKTLDNDEREIIELFYFSEKTAKQISEIKSISQTRVFYLKTRAIDKMRNGII</sequence>
<dbReference type="Proteomes" id="UP000245793">
    <property type="component" value="Unassembled WGS sequence"/>
</dbReference>
<feature type="domain" description="RNA polymerase sigma-70 region 4" evidence="5">
    <location>
        <begin position="106"/>
        <end position="155"/>
    </location>
</feature>
<organism evidence="6 7">
    <name type="scientific">Ezakiella coagulans</name>
    <dbReference type="NCBI Taxonomy" id="46507"/>
    <lineage>
        <taxon>Bacteria</taxon>
        <taxon>Bacillati</taxon>
        <taxon>Bacillota</taxon>
        <taxon>Tissierellia</taxon>
        <taxon>Ezakiella</taxon>
    </lineage>
</organism>
<dbReference type="GO" id="GO:0006352">
    <property type="term" value="P:DNA-templated transcription initiation"/>
    <property type="evidence" value="ECO:0007669"/>
    <property type="project" value="InterPro"/>
</dbReference>
<dbReference type="CDD" id="cd06171">
    <property type="entry name" value="Sigma70_r4"/>
    <property type="match status" value="1"/>
</dbReference>
<comment type="caution">
    <text evidence="6">The sequence shown here is derived from an EMBL/GenBank/DDBJ whole genome shotgun (WGS) entry which is preliminary data.</text>
</comment>
<evidence type="ECO:0000256" key="2">
    <source>
        <dbReference type="ARBA" id="ARBA00023082"/>
    </source>
</evidence>
<dbReference type="InterPro" id="IPR013324">
    <property type="entry name" value="RNA_pol_sigma_r3/r4-like"/>
</dbReference>
<keyword evidence="3" id="KW-0238">DNA-binding</keyword>
<reference evidence="6 7" key="1">
    <citation type="submission" date="2018-04" db="EMBL/GenBank/DDBJ databases">
        <title>Genomic Encyclopedia of Type Strains, Phase IV (KMG-IV): sequencing the most valuable type-strain genomes for metagenomic binning, comparative biology and taxonomic classification.</title>
        <authorList>
            <person name="Goeker M."/>
        </authorList>
    </citation>
    <scope>NUCLEOTIDE SEQUENCE [LARGE SCALE GENOMIC DNA]</scope>
    <source>
        <strain evidence="6 7">DSM 20705</strain>
    </source>
</reference>